<gene>
    <name evidence="2" type="ORF">C6P99_00935</name>
</gene>
<protein>
    <recommendedName>
        <fullName evidence="4">Bacteriophage protein</fullName>
    </recommendedName>
</protein>
<evidence type="ECO:0008006" key="4">
    <source>
        <dbReference type="Google" id="ProtNLM"/>
    </source>
</evidence>
<dbReference type="EMBL" id="PVFR01000005">
    <property type="protein sequence ID" value="PRE55964.1"/>
    <property type="molecule type" value="Genomic_DNA"/>
</dbReference>
<dbReference type="AlphaFoldDB" id="A0AB37B3D6"/>
<sequence>MIGEPEHPTYACNTFEQRSEDDRNSEINGVPGKSEKSGRARGNRIDPCALFAIEFCISRSQSAISQLAFP</sequence>
<reference evidence="2 3" key="1">
    <citation type="submission" date="2018-03" db="EMBL/GenBank/DDBJ databases">
        <authorList>
            <person name="Nguyen K."/>
            <person name="Fouts D."/>
            <person name="Sutton G."/>
        </authorList>
    </citation>
    <scope>NUCLEOTIDE SEQUENCE [LARGE SCALE GENOMIC DNA]</scope>
    <source>
        <strain evidence="2 3">AU14328</strain>
    </source>
</reference>
<organism evidence="2 3">
    <name type="scientific">Burkholderia multivorans</name>
    <dbReference type="NCBI Taxonomy" id="87883"/>
    <lineage>
        <taxon>Bacteria</taxon>
        <taxon>Pseudomonadati</taxon>
        <taxon>Pseudomonadota</taxon>
        <taxon>Betaproteobacteria</taxon>
        <taxon>Burkholderiales</taxon>
        <taxon>Burkholderiaceae</taxon>
        <taxon>Burkholderia</taxon>
        <taxon>Burkholderia cepacia complex</taxon>
    </lineage>
</organism>
<evidence type="ECO:0000256" key="1">
    <source>
        <dbReference type="SAM" id="MobiDB-lite"/>
    </source>
</evidence>
<dbReference type="Proteomes" id="UP000237811">
    <property type="component" value="Unassembled WGS sequence"/>
</dbReference>
<proteinExistence type="predicted"/>
<comment type="caution">
    <text evidence="2">The sequence shown here is derived from an EMBL/GenBank/DDBJ whole genome shotgun (WGS) entry which is preliminary data.</text>
</comment>
<name>A0AB37B3D6_9BURK</name>
<evidence type="ECO:0000313" key="2">
    <source>
        <dbReference type="EMBL" id="PRE55964.1"/>
    </source>
</evidence>
<feature type="region of interest" description="Disordered" evidence="1">
    <location>
        <begin position="1"/>
        <end position="42"/>
    </location>
</feature>
<accession>A0AB37B3D6</accession>
<evidence type="ECO:0000313" key="3">
    <source>
        <dbReference type="Proteomes" id="UP000237811"/>
    </source>
</evidence>